<evidence type="ECO:0000313" key="4">
    <source>
        <dbReference type="Proteomes" id="UP001622594"/>
    </source>
</evidence>
<evidence type="ECO:0000313" key="3">
    <source>
        <dbReference type="EMBL" id="WTR75427.1"/>
    </source>
</evidence>
<dbReference type="InterPro" id="IPR006119">
    <property type="entry name" value="Resolv_N"/>
</dbReference>
<dbReference type="Gene3D" id="3.40.50.1390">
    <property type="entry name" value="Resolvase, N-terminal catalytic domain"/>
    <property type="match status" value="1"/>
</dbReference>
<keyword evidence="4" id="KW-1185">Reference proteome</keyword>
<sequence length="202" mass="21257">MAVYARRSKARPDSSEASPEARVAAGEAPVASRGWEVVHTFKDVGGSGWDPDVSRPSFEDLRSAVRAGDPDAPRTNALPPGRPGGFAGERVQRGNAHVNVIARDEGGAPLTPRRGVIAGADRPELQERRSRRSKTDGRIGGAATPALLSGWRFTTSGICTGSPGQSRNNGGQDSCVCADPKGRRRPGAGDTRLASRRARRGP</sequence>
<feature type="region of interest" description="Disordered" evidence="1">
    <location>
        <begin position="102"/>
        <end position="202"/>
    </location>
</feature>
<feature type="compositionally biased region" description="Basic and acidic residues" evidence="1">
    <location>
        <begin position="121"/>
        <end position="137"/>
    </location>
</feature>
<dbReference type="Proteomes" id="UP001622594">
    <property type="component" value="Chromosome"/>
</dbReference>
<name>A0ABZ1LLK7_9ACTN</name>
<dbReference type="Pfam" id="PF00239">
    <property type="entry name" value="Resolvase"/>
    <property type="match status" value="1"/>
</dbReference>
<dbReference type="EMBL" id="CP108188">
    <property type="protein sequence ID" value="WTR75427.1"/>
    <property type="molecule type" value="Genomic_DNA"/>
</dbReference>
<feature type="region of interest" description="Disordered" evidence="1">
    <location>
        <begin position="66"/>
        <end position="89"/>
    </location>
</feature>
<evidence type="ECO:0000259" key="2">
    <source>
        <dbReference type="Pfam" id="PF00239"/>
    </source>
</evidence>
<proteinExistence type="predicted"/>
<evidence type="ECO:0000256" key="1">
    <source>
        <dbReference type="SAM" id="MobiDB-lite"/>
    </source>
</evidence>
<protein>
    <submittedName>
        <fullName evidence="3">Recombinase family protein</fullName>
    </submittedName>
</protein>
<accession>A0ABZ1LLK7</accession>
<feature type="region of interest" description="Disordered" evidence="1">
    <location>
        <begin position="1"/>
        <end position="30"/>
    </location>
</feature>
<gene>
    <name evidence="3" type="ORF">OG814_15715</name>
</gene>
<feature type="domain" description="Resolvase/invertase-type recombinase catalytic" evidence="2">
    <location>
        <begin position="2"/>
        <end position="69"/>
    </location>
</feature>
<feature type="compositionally biased region" description="Polar residues" evidence="1">
    <location>
        <begin position="152"/>
        <end position="172"/>
    </location>
</feature>
<dbReference type="SUPFAM" id="SSF53041">
    <property type="entry name" value="Resolvase-like"/>
    <property type="match status" value="1"/>
</dbReference>
<dbReference type="InterPro" id="IPR036162">
    <property type="entry name" value="Resolvase-like_N_sf"/>
</dbReference>
<organism evidence="3 4">
    <name type="scientific">Streptomyces zaomyceticus</name>
    <dbReference type="NCBI Taxonomy" id="68286"/>
    <lineage>
        <taxon>Bacteria</taxon>
        <taxon>Bacillati</taxon>
        <taxon>Actinomycetota</taxon>
        <taxon>Actinomycetes</taxon>
        <taxon>Kitasatosporales</taxon>
        <taxon>Streptomycetaceae</taxon>
        <taxon>Streptomyces</taxon>
    </lineage>
</organism>
<reference evidence="3 4" key="1">
    <citation type="submission" date="2022-10" db="EMBL/GenBank/DDBJ databases">
        <title>The complete genomes of actinobacterial strains from the NBC collection.</title>
        <authorList>
            <person name="Joergensen T.S."/>
            <person name="Alvarez Arevalo M."/>
            <person name="Sterndorff E.B."/>
            <person name="Faurdal D."/>
            <person name="Vuksanovic O."/>
            <person name="Mourched A.-S."/>
            <person name="Charusanti P."/>
            <person name="Shaw S."/>
            <person name="Blin K."/>
            <person name="Weber T."/>
        </authorList>
    </citation>
    <scope>NUCLEOTIDE SEQUENCE [LARGE SCALE GENOMIC DNA]</scope>
    <source>
        <strain evidence="3 4">NBC_00123</strain>
    </source>
</reference>